<dbReference type="Proteomes" id="UP000756921">
    <property type="component" value="Unassembled WGS sequence"/>
</dbReference>
<dbReference type="Pfam" id="PF06985">
    <property type="entry name" value="HET"/>
    <property type="match status" value="1"/>
</dbReference>
<dbReference type="InterPro" id="IPR052895">
    <property type="entry name" value="HetReg/Transcr_Mod"/>
</dbReference>
<gene>
    <name evidence="3" type="ORF">PMIN01_08551</name>
</gene>
<dbReference type="PANTHER" id="PTHR24148:SF64">
    <property type="entry name" value="HETEROKARYON INCOMPATIBILITY DOMAIN-CONTAINING PROTEIN"/>
    <property type="match status" value="1"/>
</dbReference>
<dbReference type="InterPro" id="IPR010730">
    <property type="entry name" value="HET"/>
</dbReference>
<dbReference type="EMBL" id="WJXW01000009">
    <property type="protein sequence ID" value="KAF9732869.1"/>
    <property type="molecule type" value="Genomic_DNA"/>
</dbReference>
<name>A0A9P6GCH7_9PLEO</name>
<evidence type="ECO:0000313" key="3">
    <source>
        <dbReference type="EMBL" id="KAF9732869.1"/>
    </source>
</evidence>
<feature type="domain" description="Heterokaryon incompatibility" evidence="2">
    <location>
        <begin position="93"/>
        <end position="140"/>
    </location>
</feature>
<proteinExistence type="predicted"/>
<accession>A0A9P6GCH7</accession>
<evidence type="ECO:0000256" key="1">
    <source>
        <dbReference type="SAM" id="MobiDB-lite"/>
    </source>
</evidence>
<organism evidence="3 4">
    <name type="scientific">Paraphaeosphaeria minitans</name>
    <dbReference type="NCBI Taxonomy" id="565426"/>
    <lineage>
        <taxon>Eukaryota</taxon>
        <taxon>Fungi</taxon>
        <taxon>Dikarya</taxon>
        <taxon>Ascomycota</taxon>
        <taxon>Pezizomycotina</taxon>
        <taxon>Dothideomycetes</taxon>
        <taxon>Pleosporomycetidae</taxon>
        <taxon>Pleosporales</taxon>
        <taxon>Massarineae</taxon>
        <taxon>Didymosphaeriaceae</taxon>
        <taxon>Paraphaeosphaeria</taxon>
    </lineage>
</organism>
<evidence type="ECO:0000259" key="2">
    <source>
        <dbReference type="Pfam" id="PF06985"/>
    </source>
</evidence>
<evidence type="ECO:0000313" key="4">
    <source>
        <dbReference type="Proteomes" id="UP000756921"/>
    </source>
</evidence>
<sequence length="157" mass="18103">MQTPIYESLPSHSLPAKSDKTTGEKHKHIPRLNFKKLVSQISRLGAPSHTGTGIPKDTAAQYIRTCKLYPGTSHEPLRIELQRCRLESRNTKYEAVSWVWGSPLNSTPLLYQGRKIPIRSTLDDALRIFRYPDRPRVLWVYMRSASIETTWRSGRTR</sequence>
<dbReference type="AlphaFoldDB" id="A0A9P6GCH7"/>
<dbReference type="PANTHER" id="PTHR24148">
    <property type="entry name" value="ANKYRIN REPEAT DOMAIN-CONTAINING PROTEIN 39 HOMOLOG-RELATED"/>
    <property type="match status" value="1"/>
</dbReference>
<dbReference type="OrthoDB" id="3553147at2759"/>
<keyword evidence="4" id="KW-1185">Reference proteome</keyword>
<protein>
    <submittedName>
        <fullName evidence="3">Heterokaryon incompatibility protein</fullName>
    </submittedName>
</protein>
<comment type="caution">
    <text evidence="3">The sequence shown here is derived from an EMBL/GenBank/DDBJ whole genome shotgun (WGS) entry which is preliminary data.</text>
</comment>
<reference evidence="3" key="1">
    <citation type="journal article" date="2020" name="Mol. Plant Microbe Interact.">
        <title>Genome Sequence of the Biocontrol Agent Coniothyrium minitans strain Conio (IMI 134523).</title>
        <authorList>
            <person name="Patel D."/>
            <person name="Shittu T.A."/>
            <person name="Baroncelli R."/>
            <person name="Muthumeenakshi S."/>
            <person name="Osborne T.H."/>
            <person name="Janganan T.K."/>
            <person name="Sreenivasaprasad S."/>
        </authorList>
    </citation>
    <scope>NUCLEOTIDE SEQUENCE</scope>
    <source>
        <strain evidence="3">Conio</strain>
    </source>
</reference>
<feature type="region of interest" description="Disordered" evidence="1">
    <location>
        <begin position="1"/>
        <end position="28"/>
    </location>
</feature>